<gene>
    <name evidence="7" type="ORF">MEDL_44535</name>
</gene>
<dbReference type="SUPFAM" id="SSF47459">
    <property type="entry name" value="HLH, helix-loop-helix DNA-binding domain"/>
    <property type="match status" value="1"/>
</dbReference>
<keyword evidence="2" id="KW-0805">Transcription regulation</keyword>
<dbReference type="InterPro" id="IPR011598">
    <property type="entry name" value="bHLH_dom"/>
</dbReference>
<feature type="compositionally biased region" description="Low complexity" evidence="5">
    <location>
        <begin position="270"/>
        <end position="289"/>
    </location>
</feature>
<dbReference type="PROSITE" id="PS50888">
    <property type="entry name" value="BHLH"/>
    <property type="match status" value="1"/>
</dbReference>
<dbReference type="Gene3D" id="4.10.280.10">
    <property type="entry name" value="Helix-loop-helix DNA-binding domain"/>
    <property type="match status" value="1"/>
</dbReference>
<proteinExistence type="predicted"/>
<keyword evidence="3" id="KW-0804">Transcription</keyword>
<dbReference type="AlphaFoldDB" id="A0A8S3TJI6"/>
<dbReference type="Pfam" id="PF00010">
    <property type="entry name" value="HLH"/>
    <property type="match status" value="1"/>
</dbReference>
<feature type="compositionally biased region" description="Low complexity" evidence="5">
    <location>
        <begin position="311"/>
        <end position="324"/>
    </location>
</feature>
<keyword evidence="8" id="KW-1185">Reference proteome</keyword>
<feature type="region of interest" description="Disordered" evidence="5">
    <location>
        <begin position="269"/>
        <end position="289"/>
    </location>
</feature>
<evidence type="ECO:0000256" key="4">
    <source>
        <dbReference type="ARBA" id="ARBA00023242"/>
    </source>
</evidence>
<dbReference type="EMBL" id="CAJPWZ010002156">
    <property type="protein sequence ID" value="CAG2231766.1"/>
    <property type="molecule type" value="Genomic_DNA"/>
</dbReference>
<feature type="domain" description="BHLH" evidence="6">
    <location>
        <begin position="81"/>
        <end position="136"/>
    </location>
</feature>
<comment type="caution">
    <text evidence="7">The sequence shown here is derived from an EMBL/GenBank/DDBJ whole genome shotgun (WGS) entry which is preliminary data.</text>
</comment>
<evidence type="ECO:0000259" key="6">
    <source>
        <dbReference type="PROSITE" id="PS50888"/>
    </source>
</evidence>
<dbReference type="GO" id="GO:0046983">
    <property type="term" value="F:protein dimerization activity"/>
    <property type="evidence" value="ECO:0007669"/>
    <property type="project" value="InterPro"/>
</dbReference>
<organism evidence="7 8">
    <name type="scientific">Mytilus edulis</name>
    <name type="common">Blue mussel</name>
    <dbReference type="NCBI Taxonomy" id="6550"/>
    <lineage>
        <taxon>Eukaryota</taxon>
        <taxon>Metazoa</taxon>
        <taxon>Spiralia</taxon>
        <taxon>Lophotrochozoa</taxon>
        <taxon>Mollusca</taxon>
        <taxon>Bivalvia</taxon>
        <taxon>Autobranchia</taxon>
        <taxon>Pteriomorphia</taxon>
        <taxon>Mytilida</taxon>
        <taxon>Mytiloidea</taxon>
        <taxon>Mytilidae</taxon>
        <taxon>Mytilinae</taxon>
        <taxon>Mytilus</taxon>
    </lineage>
</organism>
<reference evidence="7" key="1">
    <citation type="submission" date="2021-03" db="EMBL/GenBank/DDBJ databases">
        <authorList>
            <person name="Bekaert M."/>
        </authorList>
    </citation>
    <scope>NUCLEOTIDE SEQUENCE</scope>
</reference>
<keyword evidence="4" id="KW-0539">Nucleus</keyword>
<feature type="compositionally biased region" description="Basic and acidic residues" evidence="5">
    <location>
        <begin position="349"/>
        <end position="372"/>
    </location>
</feature>
<dbReference type="InterPro" id="IPR036638">
    <property type="entry name" value="HLH_DNA-bd_sf"/>
</dbReference>
<evidence type="ECO:0000313" key="7">
    <source>
        <dbReference type="EMBL" id="CAG2231766.1"/>
    </source>
</evidence>
<accession>A0A8S3TJI6</accession>
<feature type="compositionally biased region" description="Basic residues" evidence="5">
    <location>
        <begin position="336"/>
        <end position="346"/>
    </location>
</feature>
<dbReference type="PANTHER" id="PTHR10985">
    <property type="entry name" value="BASIC HELIX-LOOP-HELIX TRANSCRIPTION FACTOR, HES-RELATED"/>
    <property type="match status" value="1"/>
</dbReference>
<dbReference type="Proteomes" id="UP000683360">
    <property type="component" value="Unassembled WGS sequence"/>
</dbReference>
<evidence type="ECO:0000256" key="1">
    <source>
        <dbReference type="ARBA" id="ARBA00004123"/>
    </source>
</evidence>
<comment type="subcellular location">
    <subcellularLocation>
        <location evidence="1">Nucleus</location>
    </subcellularLocation>
</comment>
<dbReference type="OrthoDB" id="6371181at2759"/>
<name>A0A8S3TJI6_MYTED</name>
<evidence type="ECO:0000313" key="8">
    <source>
        <dbReference type="Proteomes" id="UP000683360"/>
    </source>
</evidence>
<evidence type="ECO:0000256" key="2">
    <source>
        <dbReference type="ARBA" id="ARBA00023015"/>
    </source>
</evidence>
<protein>
    <recommendedName>
        <fullName evidence="6">BHLH domain-containing protein</fullName>
    </recommendedName>
</protein>
<dbReference type="InterPro" id="IPR050370">
    <property type="entry name" value="HES_HEY"/>
</dbReference>
<feature type="compositionally biased region" description="Polar residues" evidence="5">
    <location>
        <begin position="382"/>
        <end position="402"/>
    </location>
</feature>
<evidence type="ECO:0000256" key="5">
    <source>
        <dbReference type="SAM" id="MobiDB-lite"/>
    </source>
</evidence>
<dbReference type="SUPFAM" id="SSF158457">
    <property type="entry name" value="Orange domain-like"/>
    <property type="match status" value="1"/>
</dbReference>
<dbReference type="GO" id="GO:0005634">
    <property type="term" value="C:nucleus"/>
    <property type="evidence" value="ECO:0007669"/>
    <property type="project" value="UniProtKB-SubCell"/>
</dbReference>
<dbReference type="SMART" id="SM00353">
    <property type="entry name" value="HLH"/>
    <property type="match status" value="1"/>
</dbReference>
<feature type="compositionally biased region" description="Basic and acidic residues" evidence="5">
    <location>
        <begin position="325"/>
        <end position="335"/>
    </location>
</feature>
<evidence type="ECO:0000256" key="3">
    <source>
        <dbReference type="ARBA" id="ARBA00023163"/>
    </source>
</evidence>
<feature type="region of interest" description="Disordered" evidence="5">
    <location>
        <begin position="303"/>
        <end position="402"/>
    </location>
</feature>
<sequence>MWLFNVIVSNVNKMKTCGNAMSDSQMEQNAAKRIKLEISERPLHFAISPVELEIQSVKRLNCHGVTVAFLVVELKNYRGTNDPTPHRIIEKRRRDRMNKCLAELSQLIPPSYLKQGQGRIEKTEIIETASKIIRNLLNLHNFREMMEKELPSNPCCQENFYMGYTECQEDIRRHLIDTRGLDPKDAFFQRLTNPLEQSSKKFLTLSTMKSASDFQDVKPDNSLMSEATMSNFNSSRNGQVVQGMGISENNMAVITQDKQLCTLLKPTKQTSSQTSGYCSSSYQSLSDGSSSCITLQSVQRDTAEKNECYRSRGSSCSSDQNSSEDSNRHKIDYHKSHSYKFKHNITKRFSQERRPYHLKSDKSSDSREDGSEQGKQNKMGCRTSSPGTQHSQYLGSQNSSSDSYCEQNKVLRYQNDFGSDGRFDSKQAPLPAFVLHPLGTHYVPVTIHPTYFKNVFKDETNTQASAAYHPISIPVNFCGPNVSIHPHADQQLIFASERQKEETYSEHS</sequence>